<proteinExistence type="predicted"/>
<sequence length="90" mass="9963">MTKDEIVGLARQSPPGPILGLVVLEENTPISDVPHEVLPLLTEFSDIFPDDIPAGLPLMRDIQHCIDFIPSATILNKPAYRMNPKEFAEL</sequence>
<dbReference type="PANTHER" id="PTHR35046:SF23">
    <property type="entry name" value="NUCLEOTIDYLTRANSFERASE, RIBONUCLEASE H"/>
    <property type="match status" value="1"/>
</dbReference>
<keyword evidence="1" id="KW-0548">Nucleotidyltransferase</keyword>
<dbReference type="AlphaFoldDB" id="A0A699VB11"/>
<comment type="caution">
    <text evidence="1">The sequence shown here is derived from an EMBL/GenBank/DDBJ whole genome shotgun (WGS) entry which is preliminary data.</text>
</comment>
<reference evidence="1" key="1">
    <citation type="journal article" date="2019" name="Sci. Rep.">
        <title>Draft genome of Tanacetum cinerariifolium, the natural source of mosquito coil.</title>
        <authorList>
            <person name="Yamashiro T."/>
            <person name="Shiraishi A."/>
            <person name="Satake H."/>
            <person name="Nakayama K."/>
        </authorList>
    </citation>
    <scope>NUCLEOTIDE SEQUENCE</scope>
</reference>
<dbReference type="GO" id="GO:0003964">
    <property type="term" value="F:RNA-directed DNA polymerase activity"/>
    <property type="evidence" value="ECO:0007669"/>
    <property type="project" value="UniProtKB-KW"/>
</dbReference>
<dbReference type="EMBL" id="BKCJ011422826">
    <property type="protein sequence ID" value="GFD32297.1"/>
    <property type="molecule type" value="Genomic_DNA"/>
</dbReference>
<accession>A0A699VB11</accession>
<protein>
    <submittedName>
        <fullName evidence="1">Putative reverse transcriptase domain, zinc finger, CCHC-type, aspartic peptidase domain protein</fullName>
    </submittedName>
</protein>
<organism evidence="1">
    <name type="scientific">Tanacetum cinerariifolium</name>
    <name type="common">Dalmatian daisy</name>
    <name type="synonym">Chrysanthemum cinerariifolium</name>
    <dbReference type="NCBI Taxonomy" id="118510"/>
    <lineage>
        <taxon>Eukaryota</taxon>
        <taxon>Viridiplantae</taxon>
        <taxon>Streptophyta</taxon>
        <taxon>Embryophyta</taxon>
        <taxon>Tracheophyta</taxon>
        <taxon>Spermatophyta</taxon>
        <taxon>Magnoliopsida</taxon>
        <taxon>eudicotyledons</taxon>
        <taxon>Gunneridae</taxon>
        <taxon>Pentapetalae</taxon>
        <taxon>asterids</taxon>
        <taxon>campanulids</taxon>
        <taxon>Asterales</taxon>
        <taxon>Asteraceae</taxon>
        <taxon>Asteroideae</taxon>
        <taxon>Anthemideae</taxon>
        <taxon>Anthemidinae</taxon>
        <taxon>Tanacetum</taxon>
    </lineage>
</organism>
<name>A0A699VB11_TANCI</name>
<evidence type="ECO:0000313" key="1">
    <source>
        <dbReference type="EMBL" id="GFD32297.1"/>
    </source>
</evidence>
<gene>
    <name evidence="1" type="ORF">Tci_904266</name>
</gene>
<keyword evidence="1" id="KW-0808">Transferase</keyword>
<dbReference type="PANTHER" id="PTHR35046">
    <property type="entry name" value="ZINC KNUCKLE (CCHC-TYPE) FAMILY PROTEIN"/>
    <property type="match status" value="1"/>
</dbReference>
<feature type="non-terminal residue" evidence="1">
    <location>
        <position position="90"/>
    </location>
</feature>
<keyword evidence="1" id="KW-0695">RNA-directed DNA polymerase</keyword>